<keyword evidence="3 5" id="KW-1133">Transmembrane helix</keyword>
<evidence type="ECO:0000313" key="8">
    <source>
        <dbReference type="Proteomes" id="UP001209878"/>
    </source>
</evidence>
<evidence type="ECO:0000313" key="7">
    <source>
        <dbReference type="EMBL" id="KAK2182226.1"/>
    </source>
</evidence>
<dbReference type="Pfam" id="PF00001">
    <property type="entry name" value="7tm_1"/>
    <property type="match status" value="1"/>
</dbReference>
<keyword evidence="8" id="KW-1185">Reference proteome</keyword>
<comment type="caution">
    <text evidence="7">The sequence shown here is derived from an EMBL/GenBank/DDBJ whole genome shotgun (WGS) entry which is preliminary data.</text>
</comment>
<dbReference type="AlphaFoldDB" id="A0AAD9L387"/>
<feature type="transmembrane region" description="Helical" evidence="5">
    <location>
        <begin position="36"/>
        <end position="58"/>
    </location>
</feature>
<dbReference type="CDD" id="cd14978">
    <property type="entry name" value="7tmA_FMRFamide_R-like"/>
    <property type="match status" value="1"/>
</dbReference>
<sequence>MSDCDFRFTNVSHNATANESETMGSRVLYENVYKILYGYGLPTICTCGFFGNVLNLVILNGKRVQKSLHKTERSSNISLIALTVADMAFCLTAFPSTFLPQDMVFAHRGVMAQYGCYCAAIINVFIMTSTWLTVTMSTERFIAICYPLHSRNIISLNRTKIVNVFVYILSVLINIPVFWRYKIEEKRECNVTTYHIAPQVLFADERFDHVYRAVWAVIGNLVPCVLLIVFNARLIQEIHKSYAMRREMNKSSRHQQDQETNIRITMTLIAIVVMFFVLVAPSETLKHIAYLFDSNLANNYTYLTIEIVTNVMQTINFSANFMIYCILNPSFRRSMKELFCMSRHTLMMTEHVSEAIFLNPTNHKRMSNSGRMDSCSRSSNAYKLSVRKNGPT</sequence>
<evidence type="ECO:0000256" key="1">
    <source>
        <dbReference type="ARBA" id="ARBA00004370"/>
    </source>
</evidence>
<dbReference type="EMBL" id="JAODUO010000361">
    <property type="protein sequence ID" value="KAK2182226.1"/>
    <property type="molecule type" value="Genomic_DNA"/>
</dbReference>
<dbReference type="PRINTS" id="PR00237">
    <property type="entry name" value="GPCRRHODOPSN"/>
</dbReference>
<protein>
    <recommendedName>
        <fullName evidence="6">G-protein coupled receptors family 1 profile domain-containing protein</fullName>
    </recommendedName>
</protein>
<dbReference type="InterPro" id="IPR017452">
    <property type="entry name" value="GPCR_Rhodpsn_7TM"/>
</dbReference>
<dbReference type="GO" id="GO:0004930">
    <property type="term" value="F:G protein-coupled receptor activity"/>
    <property type="evidence" value="ECO:0007669"/>
    <property type="project" value="InterPro"/>
</dbReference>
<keyword evidence="4 5" id="KW-0472">Membrane</keyword>
<evidence type="ECO:0000259" key="6">
    <source>
        <dbReference type="PROSITE" id="PS50262"/>
    </source>
</evidence>
<feature type="transmembrane region" description="Helical" evidence="5">
    <location>
        <begin position="111"/>
        <end position="134"/>
    </location>
</feature>
<feature type="transmembrane region" description="Helical" evidence="5">
    <location>
        <begin position="161"/>
        <end position="179"/>
    </location>
</feature>
<evidence type="ECO:0000256" key="3">
    <source>
        <dbReference type="ARBA" id="ARBA00022989"/>
    </source>
</evidence>
<comment type="subcellular location">
    <subcellularLocation>
        <location evidence="1">Membrane</location>
    </subcellularLocation>
</comment>
<feature type="transmembrane region" description="Helical" evidence="5">
    <location>
        <begin position="213"/>
        <end position="235"/>
    </location>
</feature>
<accession>A0AAD9L387</accession>
<feature type="transmembrane region" description="Helical" evidence="5">
    <location>
        <begin position="300"/>
        <end position="327"/>
    </location>
</feature>
<keyword evidence="2 5" id="KW-0812">Transmembrane</keyword>
<evidence type="ECO:0000256" key="5">
    <source>
        <dbReference type="SAM" id="Phobius"/>
    </source>
</evidence>
<name>A0AAD9L387_RIDPI</name>
<dbReference type="Gene3D" id="1.20.1070.10">
    <property type="entry name" value="Rhodopsin 7-helix transmembrane proteins"/>
    <property type="match status" value="1"/>
</dbReference>
<evidence type="ECO:0000256" key="4">
    <source>
        <dbReference type="ARBA" id="ARBA00023136"/>
    </source>
</evidence>
<organism evidence="7 8">
    <name type="scientific">Ridgeia piscesae</name>
    <name type="common">Tubeworm</name>
    <dbReference type="NCBI Taxonomy" id="27915"/>
    <lineage>
        <taxon>Eukaryota</taxon>
        <taxon>Metazoa</taxon>
        <taxon>Spiralia</taxon>
        <taxon>Lophotrochozoa</taxon>
        <taxon>Annelida</taxon>
        <taxon>Polychaeta</taxon>
        <taxon>Sedentaria</taxon>
        <taxon>Canalipalpata</taxon>
        <taxon>Sabellida</taxon>
        <taxon>Siboglinidae</taxon>
        <taxon>Ridgeia</taxon>
    </lineage>
</organism>
<feature type="domain" description="G-protein coupled receptors family 1 profile" evidence="6">
    <location>
        <begin position="51"/>
        <end position="324"/>
    </location>
</feature>
<reference evidence="7" key="1">
    <citation type="journal article" date="2023" name="Mol. Biol. Evol.">
        <title>Third-Generation Sequencing Reveals the Adaptive Role of the Epigenome in Three Deep-Sea Polychaetes.</title>
        <authorList>
            <person name="Perez M."/>
            <person name="Aroh O."/>
            <person name="Sun Y."/>
            <person name="Lan Y."/>
            <person name="Juniper S.K."/>
            <person name="Young C.R."/>
            <person name="Angers B."/>
            <person name="Qian P.Y."/>
        </authorList>
    </citation>
    <scope>NUCLEOTIDE SEQUENCE</scope>
    <source>
        <strain evidence="7">R07B-5</strain>
    </source>
</reference>
<dbReference type="InterPro" id="IPR052954">
    <property type="entry name" value="GPCR-Ligand_Int"/>
</dbReference>
<dbReference type="Proteomes" id="UP001209878">
    <property type="component" value="Unassembled WGS sequence"/>
</dbReference>
<dbReference type="PROSITE" id="PS50262">
    <property type="entry name" value="G_PROTEIN_RECEP_F1_2"/>
    <property type="match status" value="1"/>
</dbReference>
<dbReference type="PANTHER" id="PTHR46641">
    <property type="entry name" value="FMRFAMIDE RECEPTOR-RELATED"/>
    <property type="match status" value="1"/>
</dbReference>
<gene>
    <name evidence="7" type="ORF">NP493_362g02109</name>
</gene>
<evidence type="ECO:0000256" key="2">
    <source>
        <dbReference type="ARBA" id="ARBA00022692"/>
    </source>
</evidence>
<dbReference type="SUPFAM" id="SSF81321">
    <property type="entry name" value="Family A G protein-coupled receptor-like"/>
    <property type="match status" value="1"/>
</dbReference>
<proteinExistence type="predicted"/>
<dbReference type="InterPro" id="IPR000276">
    <property type="entry name" value="GPCR_Rhodpsn"/>
</dbReference>
<feature type="transmembrane region" description="Helical" evidence="5">
    <location>
        <begin position="260"/>
        <end position="280"/>
    </location>
</feature>
<feature type="transmembrane region" description="Helical" evidence="5">
    <location>
        <begin position="79"/>
        <end position="99"/>
    </location>
</feature>
<dbReference type="GO" id="GO:0016020">
    <property type="term" value="C:membrane"/>
    <property type="evidence" value="ECO:0007669"/>
    <property type="project" value="UniProtKB-SubCell"/>
</dbReference>
<dbReference type="PANTHER" id="PTHR46641:SF2">
    <property type="entry name" value="FMRFAMIDE RECEPTOR"/>
    <property type="match status" value="1"/>
</dbReference>